<keyword evidence="13" id="KW-0963">Cytoplasm</keyword>
<dbReference type="GO" id="GO:0051287">
    <property type="term" value="F:NAD binding"/>
    <property type="evidence" value="ECO:0007669"/>
    <property type="project" value="InterPro"/>
</dbReference>
<dbReference type="InterPro" id="IPR036291">
    <property type="entry name" value="NAD(P)-bd_dom_sf"/>
</dbReference>
<dbReference type="FunFam" id="1.10.1040.10:FF:000001">
    <property type="entry name" value="Glycerol-3-phosphate dehydrogenase [NAD(P)+]"/>
    <property type="match status" value="1"/>
</dbReference>
<feature type="active site" description="Proton acceptor" evidence="13 14">
    <location>
        <position position="204"/>
    </location>
</feature>
<dbReference type="Pfam" id="PF01210">
    <property type="entry name" value="NAD_Gly3P_dh_N"/>
    <property type="match status" value="1"/>
</dbReference>
<comment type="similarity">
    <text evidence="1 13 17">Belongs to the NAD-dependent glycerol-3-phosphate dehydrogenase family.</text>
</comment>
<comment type="catalytic activity">
    <reaction evidence="13">
        <text>sn-glycerol 3-phosphate + NAD(+) = dihydroxyacetone phosphate + NADH + H(+)</text>
        <dbReference type="Rhea" id="RHEA:11092"/>
        <dbReference type="ChEBI" id="CHEBI:15378"/>
        <dbReference type="ChEBI" id="CHEBI:57540"/>
        <dbReference type="ChEBI" id="CHEBI:57597"/>
        <dbReference type="ChEBI" id="CHEBI:57642"/>
        <dbReference type="ChEBI" id="CHEBI:57945"/>
        <dbReference type="EC" id="1.1.1.94"/>
    </reaction>
</comment>
<dbReference type="GO" id="GO:0047952">
    <property type="term" value="F:glycerol-3-phosphate dehydrogenase [NAD(P)+] activity"/>
    <property type="evidence" value="ECO:0007669"/>
    <property type="project" value="UniProtKB-UniRule"/>
</dbReference>
<evidence type="ECO:0000256" key="14">
    <source>
        <dbReference type="PIRSR" id="PIRSR000114-1"/>
    </source>
</evidence>
<feature type="binding site" evidence="13">
    <location>
        <position position="118"/>
    </location>
    <ligand>
        <name>NADPH</name>
        <dbReference type="ChEBI" id="CHEBI:57783"/>
    </ligand>
</feature>
<accession>A0A7V2B0M9</accession>
<protein>
    <recommendedName>
        <fullName evidence="11 13">Glycerol-3-phosphate dehydrogenase [NAD(P)+]</fullName>
        <ecNumber evidence="10 13">1.1.1.94</ecNumber>
    </recommendedName>
    <alternativeName>
        <fullName evidence="13">NAD(P)(+)-dependent glycerol-3-phosphate dehydrogenase</fullName>
    </alternativeName>
    <alternativeName>
        <fullName evidence="12 13">NAD(P)H-dependent dihydroxyacetone-phosphate reductase</fullName>
    </alternativeName>
</protein>
<evidence type="ECO:0000256" key="10">
    <source>
        <dbReference type="ARBA" id="ARBA00066687"/>
    </source>
</evidence>
<dbReference type="GO" id="GO:0006650">
    <property type="term" value="P:glycerophospholipid metabolic process"/>
    <property type="evidence" value="ECO:0007669"/>
    <property type="project" value="UniProtKB-UniRule"/>
</dbReference>
<feature type="binding site" evidence="13">
    <location>
        <position position="269"/>
    </location>
    <ligand>
        <name>sn-glycerol 3-phosphate</name>
        <dbReference type="ChEBI" id="CHEBI:57597"/>
    </ligand>
</feature>
<feature type="binding site" evidence="13">
    <location>
        <position position="149"/>
    </location>
    <ligand>
        <name>sn-glycerol 3-phosphate</name>
        <dbReference type="ChEBI" id="CHEBI:57597"/>
    </ligand>
</feature>
<feature type="binding site" evidence="13">
    <location>
        <position position="292"/>
    </location>
    <ligand>
        <name>NADPH</name>
        <dbReference type="ChEBI" id="CHEBI:57783"/>
    </ligand>
</feature>
<dbReference type="PRINTS" id="PR00077">
    <property type="entry name" value="GPDHDRGNASE"/>
</dbReference>
<keyword evidence="2 13" id="KW-0444">Lipid biosynthesis</keyword>
<dbReference type="NCBIfam" id="NF000941">
    <property type="entry name" value="PRK00094.1-3"/>
    <property type="match status" value="1"/>
</dbReference>
<feature type="binding site" evidence="15">
    <location>
        <position position="118"/>
    </location>
    <ligand>
        <name>substrate</name>
    </ligand>
</feature>
<dbReference type="Gene3D" id="3.40.50.720">
    <property type="entry name" value="NAD(P)-binding Rossmann-like Domain"/>
    <property type="match status" value="1"/>
</dbReference>
<keyword evidence="8 13" id="KW-1208">Phospholipid metabolism</keyword>
<feature type="binding site" evidence="13">
    <location>
        <position position="45"/>
    </location>
    <ligand>
        <name>NADPH</name>
        <dbReference type="ChEBI" id="CHEBI:57783"/>
    </ligand>
</feature>
<keyword evidence="13" id="KW-0547">Nucleotide-binding</keyword>
<dbReference type="GO" id="GO:0008654">
    <property type="term" value="P:phospholipid biosynthetic process"/>
    <property type="evidence" value="ECO:0007669"/>
    <property type="project" value="UniProtKB-KW"/>
</dbReference>
<dbReference type="PIRSF" id="PIRSF000114">
    <property type="entry name" value="Glycerol-3-P_dh"/>
    <property type="match status" value="1"/>
</dbReference>
<dbReference type="UniPathway" id="UPA00940"/>
<comment type="pathway">
    <text evidence="13">Membrane lipid metabolism; glycerophospholipid metabolism.</text>
</comment>
<evidence type="ECO:0000256" key="16">
    <source>
        <dbReference type="PIRSR" id="PIRSR000114-3"/>
    </source>
</evidence>
<evidence type="ECO:0000259" key="19">
    <source>
        <dbReference type="Pfam" id="PF07479"/>
    </source>
</evidence>
<dbReference type="InterPro" id="IPR006168">
    <property type="entry name" value="G3P_DH_NAD-dep"/>
</dbReference>
<dbReference type="GO" id="GO:0005975">
    <property type="term" value="P:carbohydrate metabolic process"/>
    <property type="evidence" value="ECO:0007669"/>
    <property type="project" value="InterPro"/>
</dbReference>
<dbReference type="EMBL" id="DSGB01000005">
    <property type="protein sequence ID" value="HER96122.1"/>
    <property type="molecule type" value="Genomic_DNA"/>
</dbReference>
<dbReference type="InterPro" id="IPR011128">
    <property type="entry name" value="G3P_DH_NAD-dep_N"/>
</dbReference>
<dbReference type="SUPFAM" id="SSF51735">
    <property type="entry name" value="NAD(P)-binding Rossmann-fold domains"/>
    <property type="match status" value="1"/>
</dbReference>
<evidence type="ECO:0000313" key="20">
    <source>
        <dbReference type="EMBL" id="HER96122.1"/>
    </source>
</evidence>
<feature type="binding site" evidence="13">
    <location>
        <position position="257"/>
    </location>
    <ligand>
        <name>sn-glycerol 3-phosphate</name>
        <dbReference type="ChEBI" id="CHEBI:57597"/>
    </ligand>
</feature>
<feature type="binding site" evidence="13">
    <location>
        <position position="204"/>
    </location>
    <ligand>
        <name>sn-glycerol 3-phosphate</name>
        <dbReference type="ChEBI" id="CHEBI:57597"/>
    </ligand>
</feature>
<evidence type="ECO:0000256" key="5">
    <source>
        <dbReference type="ARBA" id="ARBA00023027"/>
    </source>
</evidence>
<evidence type="ECO:0000256" key="13">
    <source>
        <dbReference type="HAMAP-Rule" id="MF_00394"/>
    </source>
</evidence>
<evidence type="ECO:0000256" key="17">
    <source>
        <dbReference type="RuleBase" id="RU000437"/>
    </source>
</evidence>
<dbReference type="InterPro" id="IPR013328">
    <property type="entry name" value="6PGD_dom2"/>
</dbReference>
<keyword evidence="4 13" id="KW-0560">Oxidoreductase</keyword>
<evidence type="ECO:0000256" key="12">
    <source>
        <dbReference type="ARBA" id="ARBA00080511"/>
    </source>
</evidence>
<feature type="binding site" evidence="13">
    <location>
        <position position="44"/>
    </location>
    <ligand>
        <name>NADPH</name>
        <dbReference type="ChEBI" id="CHEBI:57783"/>
    </ligand>
</feature>
<dbReference type="GO" id="GO:0005829">
    <property type="term" value="C:cytosol"/>
    <property type="evidence" value="ECO:0007669"/>
    <property type="project" value="TreeGrafter"/>
</dbReference>
<dbReference type="Gene3D" id="1.10.1040.10">
    <property type="entry name" value="N-(1-d-carboxylethyl)-l-norvaline Dehydrogenase, domain 2"/>
    <property type="match status" value="1"/>
</dbReference>
<comment type="catalytic activity">
    <reaction evidence="9">
        <text>sn-glycerol 3-phosphate + NADP(+) = dihydroxyacetone phosphate + NADPH + H(+)</text>
        <dbReference type="Rhea" id="RHEA:11096"/>
        <dbReference type="ChEBI" id="CHEBI:15378"/>
        <dbReference type="ChEBI" id="CHEBI:57597"/>
        <dbReference type="ChEBI" id="CHEBI:57642"/>
        <dbReference type="ChEBI" id="CHEBI:57783"/>
        <dbReference type="ChEBI" id="CHEBI:58349"/>
        <dbReference type="EC" id="1.1.1.94"/>
    </reaction>
    <physiologicalReaction direction="right-to-left" evidence="9">
        <dbReference type="Rhea" id="RHEA:11098"/>
    </physiologicalReaction>
</comment>
<evidence type="ECO:0000259" key="18">
    <source>
        <dbReference type="Pfam" id="PF01210"/>
    </source>
</evidence>
<evidence type="ECO:0000256" key="2">
    <source>
        <dbReference type="ARBA" id="ARBA00022516"/>
    </source>
</evidence>
<dbReference type="GO" id="GO:0046167">
    <property type="term" value="P:glycerol-3-phosphate biosynthetic process"/>
    <property type="evidence" value="ECO:0007669"/>
    <property type="project" value="UniProtKB-UniRule"/>
</dbReference>
<feature type="binding site" evidence="16">
    <location>
        <begin position="20"/>
        <end position="25"/>
    </location>
    <ligand>
        <name>NAD(+)</name>
        <dbReference type="ChEBI" id="CHEBI:57540"/>
    </ligand>
</feature>
<sequence>MNATASQARWPARRKLTIFGAGSWGTALSVLLTANGHQVTLWARRPEVAAHIRRTRHNPTYLTDVKLPEAIYVTSALKEAAPERDVWIVATPAQAVRALAEQLRPWARAELIVVSVAKGLEIATLKTTTQVLAEVLPEVPRERIGVLYGPSHAEEVAAGMPTTVVAAAPSCAVAEEIQALFMAPTFRVYVNPDLIGVEIAGSVKNVMALAAGMSDGVGFGDNAKAALITRGIAEIQRLGVRLGADPATFAGLAGIGDLVVTCMSRHSRNRYVGEQIGRGRTLEEVQREMQMVAEGVPTTAAVYRLARQLGVEMPITEAVYQILFEGKKPAEAVRELMTREAKYEDWLPQAAMLEPPNGLVASKSASCR</sequence>
<dbReference type="GO" id="GO:0046168">
    <property type="term" value="P:glycerol-3-phosphate catabolic process"/>
    <property type="evidence" value="ECO:0007669"/>
    <property type="project" value="InterPro"/>
</dbReference>
<feature type="binding site" evidence="13">
    <location>
        <position position="118"/>
    </location>
    <ligand>
        <name>sn-glycerol 3-phosphate</name>
        <dbReference type="ChEBI" id="CHEBI:57597"/>
    </ligand>
</feature>
<dbReference type="PROSITE" id="PS00957">
    <property type="entry name" value="NAD_G3PDH"/>
    <property type="match status" value="1"/>
</dbReference>
<evidence type="ECO:0000256" key="1">
    <source>
        <dbReference type="ARBA" id="ARBA00011009"/>
    </source>
</evidence>
<feature type="binding site" evidence="13">
    <location>
        <position position="268"/>
    </location>
    <ligand>
        <name>sn-glycerol 3-phosphate</name>
        <dbReference type="ChEBI" id="CHEBI:57597"/>
    </ligand>
</feature>
<feature type="binding site" evidence="13">
    <location>
        <position position="24"/>
    </location>
    <ligand>
        <name>NADPH</name>
        <dbReference type="ChEBI" id="CHEBI:57783"/>
    </ligand>
</feature>
<dbReference type="SUPFAM" id="SSF48179">
    <property type="entry name" value="6-phosphogluconate dehydrogenase C-terminal domain-like"/>
    <property type="match status" value="1"/>
</dbReference>
<dbReference type="HAMAP" id="MF_00394">
    <property type="entry name" value="NAD_Glyc3P_dehydrog"/>
    <property type="match status" value="1"/>
</dbReference>
<feature type="binding site" evidence="15">
    <location>
        <begin position="268"/>
        <end position="269"/>
    </location>
    <ligand>
        <name>substrate</name>
    </ligand>
</feature>
<evidence type="ECO:0000256" key="15">
    <source>
        <dbReference type="PIRSR" id="PIRSR000114-2"/>
    </source>
</evidence>
<comment type="function">
    <text evidence="13">Catalyzes the reduction of the glycolytic intermediate dihydroxyacetone phosphate (DHAP) to sn-glycerol 3-phosphate (G3P), the key precursor for phospholipid synthesis.</text>
</comment>
<evidence type="ECO:0000256" key="6">
    <source>
        <dbReference type="ARBA" id="ARBA00023098"/>
    </source>
</evidence>
<dbReference type="PANTHER" id="PTHR11728">
    <property type="entry name" value="GLYCEROL-3-PHOSPHATE DEHYDROGENASE"/>
    <property type="match status" value="1"/>
</dbReference>
<dbReference type="PANTHER" id="PTHR11728:SF1">
    <property type="entry name" value="GLYCEROL-3-PHOSPHATE DEHYDROGENASE [NAD(+)] 2, CHLOROPLASTIC"/>
    <property type="match status" value="1"/>
</dbReference>
<evidence type="ECO:0000256" key="7">
    <source>
        <dbReference type="ARBA" id="ARBA00023209"/>
    </source>
</evidence>
<keyword evidence="5 13" id="KW-0520">NAD</keyword>
<dbReference type="InterPro" id="IPR008927">
    <property type="entry name" value="6-PGluconate_DH-like_C_sf"/>
</dbReference>
<feature type="binding site" evidence="13">
    <location>
        <position position="23"/>
    </location>
    <ligand>
        <name>NADPH</name>
        <dbReference type="ChEBI" id="CHEBI:57783"/>
    </ligand>
</feature>
<dbReference type="EC" id="1.1.1.94" evidence="10 13"/>
<dbReference type="NCBIfam" id="NF000940">
    <property type="entry name" value="PRK00094.1-2"/>
    <property type="match status" value="1"/>
</dbReference>
<dbReference type="Pfam" id="PF07479">
    <property type="entry name" value="NAD_Gly3P_dh_C"/>
    <property type="match status" value="1"/>
</dbReference>
<evidence type="ECO:0000256" key="9">
    <source>
        <dbReference type="ARBA" id="ARBA00052716"/>
    </source>
</evidence>
<feature type="binding site" evidence="13">
    <location>
        <position position="153"/>
    </location>
    <ligand>
        <name>NADPH</name>
        <dbReference type="ChEBI" id="CHEBI:57783"/>
    </ligand>
</feature>
<dbReference type="AlphaFoldDB" id="A0A7V2B0M9"/>
<feature type="binding site" evidence="13">
    <location>
        <position position="268"/>
    </location>
    <ligand>
        <name>NADPH</name>
        <dbReference type="ChEBI" id="CHEBI:57783"/>
    </ligand>
</feature>
<feature type="binding site" evidence="13">
    <location>
        <position position="61"/>
    </location>
    <ligand>
        <name>NADPH</name>
        <dbReference type="ChEBI" id="CHEBI:57783"/>
    </ligand>
</feature>
<feature type="binding site" evidence="13">
    <location>
        <position position="151"/>
    </location>
    <ligand>
        <name>sn-glycerol 3-phosphate</name>
        <dbReference type="ChEBI" id="CHEBI:57597"/>
    </ligand>
</feature>
<keyword evidence="3 13" id="KW-0521">NADP</keyword>
<organism evidence="20">
    <name type="scientific">Rhodothermus marinus</name>
    <name type="common">Rhodothermus obamensis</name>
    <dbReference type="NCBI Taxonomy" id="29549"/>
    <lineage>
        <taxon>Bacteria</taxon>
        <taxon>Pseudomonadati</taxon>
        <taxon>Rhodothermota</taxon>
        <taxon>Rhodothermia</taxon>
        <taxon>Rhodothermales</taxon>
        <taxon>Rhodothermaceae</taxon>
        <taxon>Rhodothermus</taxon>
    </lineage>
</organism>
<feature type="binding site" evidence="13">
    <location>
        <position position="267"/>
    </location>
    <ligand>
        <name>sn-glycerol 3-phosphate</name>
        <dbReference type="ChEBI" id="CHEBI:57597"/>
    </ligand>
</feature>
<proteinExistence type="inferred from homology"/>
<feature type="domain" description="Glycerol-3-phosphate dehydrogenase NAD-dependent N-terminal" evidence="18">
    <location>
        <begin position="15"/>
        <end position="169"/>
    </location>
</feature>
<evidence type="ECO:0000256" key="8">
    <source>
        <dbReference type="ARBA" id="ARBA00023264"/>
    </source>
</evidence>
<dbReference type="InterPro" id="IPR006109">
    <property type="entry name" value="G3P_DH_NAD-dep_C"/>
</dbReference>
<feature type="binding site" evidence="16">
    <location>
        <position position="268"/>
    </location>
    <ligand>
        <name>NAD(+)</name>
        <dbReference type="ChEBI" id="CHEBI:57540"/>
    </ligand>
</feature>
<feature type="domain" description="Glycerol-3-phosphate dehydrogenase NAD-dependent C-terminal" evidence="19">
    <location>
        <begin position="193"/>
        <end position="333"/>
    </location>
</feature>
<evidence type="ECO:0000256" key="4">
    <source>
        <dbReference type="ARBA" id="ARBA00023002"/>
    </source>
</evidence>
<name>A0A7V2B0M9_RHOMR</name>
<evidence type="ECO:0000256" key="11">
    <source>
        <dbReference type="ARBA" id="ARBA00069372"/>
    </source>
</evidence>
<dbReference type="NCBIfam" id="NF000942">
    <property type="entry name" value="PRK00094.1-4"/>
    <property type="match status" value="1"/>
</dbReference>
<keyword evidence="7 13" id="KW-0594">Phospholipid biosynthesis</keyword>
<gene>
    <name evidence="13" type="primary">gpsA</name>
    <name evidence="20" type="ORF">ENO59_06345</name>
</gene>
<comment type="caution">
    <text evidence="20">The sequence shown here is derived from an EMBL/GenBank/DDBJ whole genome shotgun (WGS) entry which is preliminary data.</text>
</comment>
<feature type="binding site" evidence="16">
    <location>
        <position position="153"/>
    </location>
    <ligand>
        <name>NAD(+)</name>
        <dbReference type="ChEBI" id="CHEBI:57540"/>
    </ligand>
</feature>
<feature type="binding site" evidence="13">
    <location>
        <position position="294"/>
    </location>
    <ligand>
        <name>NADPH</name>
        <dbReference type="ChEBI" id="CHEBI:57783"/>
    </ligand>
</feature>
<dbReference type="FunFam" id="3.40.50.720:FF:000019">
    <property type="entry name" value="Glycerol-3-phosphate dehydrogenase [NAD(P)+]"/>
    <property type="match status" value="1"/>
</dbReference>
<keyword evidence="6 13" id="KW-0443">Lipid metabolism</keyword>
<comment type="subcellular location">
    <subcellularLocation>
        <location evidence="13">Cytoplasm</location>
    </subcellularLocation>
</comment>
<evidence type="ECO:0000256" key="3">
    <source>
        <dbReference type="ARBA" id="ARBA00022857"/>
    </source>
</evidence>
<reference evidence="20" key="1">
    <citation type="journal article" date="2020" name="mSystems">
        <title>Genome- and Community-Level Interaction Insights into Carbon Utilization and Element Cycling Functions of Hydrothermarchaeota in Hydrothermal Sediment.</title>
        <authorList>
            <person name="Zhou Z."/>
            <person name="Liu Y."/>
            <person name="Xu W."/>
            <person name="Pan J."/>
            <person name="Luo Z.H."/>
            <person name="Li M."/>
        </authorList>
    </citation>
    <scope>NUCLEOTIDE SEQUENCE [LARGE SCALE GENOMIC DNA]</scope>
    <source>
        <strain evidence="20">SpSt-143</strain>
    </source>
</reference>